<keyword evidence="3 7" id="KW-0812">Transmembrane</keyword>
<reference evidence="9 10" key="1">
    <citation type="journal article" date="2011" name="J. Bacteriol.">
        <title>Genome sequence of the verrucomicrobium Opitutus terrae PB90-1, an abundant inhabitant of rice paddy soil ecosystems.</title>
        <authorList>
            <person name="van Passel M.W."/>
            <person name="Kant R."/>
            <person name="Palva A."/>
            <person name="Copeland A."/>
            <person name="Lucas S."/>
            <person name="Lapidus A."/>
            <person name="Glavina del Rio T."/>
            <person name="Pitluck S."/>
            <person name="Goltsman E."/>
            <person name="Clum A."/>
            <person name="Sun H."/>
            <person name="Schmutz J."/>
            <person name="Larimer F.W."/>
            <person name="Land M.L."/>
            <person name="Hauser L."/>
            <person name="Kyrpides N."/>
            <person name="Mikhailova N."/>
            <person name="Richardson P.P."/>
            <person name="Janssen P.H."/>
            <person name="de Vos W.M."/>
            <person name="Smidt H."/>
        </authorList>
    </citation>
    <scope>NUCLEOTIDE SEQUENCE [LARGE SCALE GENOMIC DNA]</scope>
    <source>
        <strain evidence="10">DSM 11246 / JCM 15787 / PB90-1</strain>
    </source>
</reference>
<evidence type="ECO:0000256" key="2">
    <source>
        <dbReference type="ARBA" id="ARBA00009045"/>
    </source>
</evidence>
<evidence type="ECO:0000259" key="8">
    <source>
        <dbReference type="Pfam" id="PF01694"/>
    </source>
</evidence>
<dbReference type="SUPFAM" id="SSF144091">
    <property type="entry name" value="Rhomboid-like"/>
    <property type="match status" value="1"/>
</dbReference>
<sequence length="283" mass="30344">MPLASEPFAESAEDRTPTDLVEVGVYRSSGEGFQHGLVALALGRPFWLVPAEQGYRLMVESEPAALVREQLACFDRESASWPPRAEPVPRTMQRTDWRTPLLWAAVTAGAFRTQLIDPGWTERGALDAAGVWERGEWWRPVTSLFLHGDIAHLVSNALSGIFVFSAVLTVFGRIRGWLLLAASAVLGNVIAVTAHRADDYRSIGASTAVFAALGLLTGGAVRRVMRGRTTERWRAVFAPLASGLVVLALFGAGEVHIDVVAHTTGFVAGVALGLAAGPVLPRA</sequence>
<evidence type="ECO:0000313" key="10">
    <source>
        <dbReference type="Proteomes" id="UP000007013"/>
    </source>
</evidence>
<dbReference type="EMBL" id="CP001032">
    <property type="protein sequence ID" value="ACB74270.1"/>
    <property type="molecule type" value="Genomic_DNA"/>
</dbReference>
<feature type="domain" description="Peptidase S54 rhomboid" evidence="8">
    <location>
        <begin position="135"/>
        <end position="275"/>
    </location>
</feature>
<accession>B1ZXP8</accession>
<dbReference type="RefSeq" id="WP_012373808.1">
    <property type="nucleotide sequence ID" value="NC_010571.1"/>
</dbReference>
<feature type="transmembrane region" description="Helical" evidence="7">
    <location>
        <begin position="233"/>
        <end position="253"/>
    </location>
</feature>
<keyword evidence="5 7" id="KW-1133">Transmembrane helix</keyword>
<keyword evidence="6 7" id="KW-0472">Membrane</keyword>
<dbReference type="InterPro" id="IPR035952">
    <property type="entry name" value="Rhomboid-like_sf"/>
</dbReference>
<evidence type="ECO:0000256" key="3">
    <source>
        <dbReference type="ARBA" id="ARBA00022692"/>
    </source>
</evidence>
<dbReference type="GO" id="GO:0004252">
    <property type="term" value="F:serine-type endopeptidase activity"/>
    <property type="evidence" value="ECO:0007669"/>
    <property type="project" value="InterPro"/>
</dbReference>
<keyword evidence="10" id="KW-1185">Reference proteome</keyword>
<feature type="transmembrane region" description="Helical" evidence="7">
    <location>
        <begin position="203"/>
        <end position="221"/>
    </location>
</feature>
<dbReference type="KEGG" id="ote:Oter_0982"/>
<dbReference type="PANTHER" id="PTHR43731">
    <property type="entry name" value="RHOMBOID PROTEASE"/>
    <property type="match status" value="1"/>
</dbReference>
<evidence type="ECO:0000256" key="4">
    <source>
        <dbReference type="ARBA" id="ARBA00022801"/>
    </source>
</evidence>
<feature type="transmembrane region" description="Helical" evidence="7">
    <location>
        <begin position="259"/>
        <end position="280"/>
    </location>
</feature>
<dbReference type="GO" id="GO:0016020">
    <property type="term" value="C:membrane"/>
    <property type="evidence" value="ECO:0007669"/>
    <property type="project" value="UniProtKB-SubCell"/>
</dbReference>
<evidence type="ECO:0000256" key="1">
    <source>
        <dbReference type="ARBA" id="ARBA00004141"/>
    </source>
</evidence>
<evidence type="ECO:0000313" key="9">
    <source>
        <dbReference type="EMBL" id="ACB74270.1"/>
    </source>
</evidence>
<proteinExistence type="inferred from homology"/>
<comment type="similarity">
    <text evidence="2">Belongs to the peptidase S54 family.</text>
</comment>
<comment type="subcellular location">
    <subcellularLocation>
        <location evidence="1">Membrane</location>
        <topology evidence="1">Multi-pass membrane protein</topology>
    </subcellularLocation>
</comment>
<dbReference type="InterPro" id="IPR050925">
    <property type="entry name" value="Rhomboid_protease_S54"/>
</dbReference>
<dbReference type="HOGENOM" id="CLU_061963_0_0_0"/>
<dbReference type="AlphaFoldDB" id="B1ZXP8"/>
<dbReference type="PANTHER" id="PTHR43731:SF14">
    <property type="entry name" value="PRESENILIN-ASSOCIATED RHOMBOID-LIKE PROTEIN, MITOCHONDRIAL"/>
    <property type="match status" value="1"/>
</dbReference>
<protein>
    <submittedName>
        <fullName evidence="9">Rhomboid family protein</fullName>
    </submittedName>
</protein>
<dbReference type="OrthoDB" id="9778341at2"/>
<name>B1ZXP8_OPITP</name>
<keyword evidence="4" id="KW-0378">Hydrolase</keyword>
<feature type="transmembrane region" description="Helical" evidence="7">
    <location>
        <begin position="178"/>
        <end position="197"/>
    </location>
</feature>
<feature type="transmembrane region" description="Helical" evidence="7">
    <location>
        <begin position="150"/>
        <end position="171"/>
    </location>
</feature>
<organism evidence="9 10">
    <name type="scientific">Opitutus terrae (strain DSM 11246 / JCM 15787 / PB90-1)</name>
    <dbReference type="NCBI Taxonomy" id="452637"/>
    <lineage>
        <taxon>Bacteria</taxon>
        <taxon>Pseudomonadati</taxon>
        <taxon>Verrucomicrobiota</taxon>
        <taxon>Opitutia</taxon>
        <taxon>Opitutales</taxon>
        <taxon>Opitutaceae</taxon>
        <taxon>Opitutus</taxon>
    </lineage>
</organism>
<gene>
    <name evidence="9" type="ordered locus">Oter_0982</name>
</gene>
<dbReference type="Proteomes" id="UP000007013">
    <property type="component" value="Chromosome"/>
</dbReference>
<dbReference type="Pfam" id="PF01694">
    <property type="entry name" value="Rhomboid"/>
    <property type="match status" value="1"/>
</dbReference>
<evidence type="ECO:0000256" key="5">
    <source>
        <dbReference type="ARBA" id="ARBA00022989"/>
    </source>
</evidence>
<dbReference type="eggNOG" id="COG0705">
    <property type="taxonomic scope" value="Bacteria"/>
</dbReference>
<dbReference type="Gene3D" id="1.20.1540.10">
    <property type="entry name" value="Rhomboid-like"/>
    <property type="match status" value="1"/>
</dbReference>
<evidence type="ECO:0000256" key="7">
    <source>
        <dbReference type="SAM" id="Phobius"/>
    </source>
</evidence>
<evidence type="ECO:0000256" key="6">
    <source>
        <dbReference type="ARBA" id="ARBA00023136"/>
    </source>
</evidence>
<dbReference type="InterPro" id="IPR022764">
    <property type="entry name" value="Peptidase_S54_rhomboid_dom"/>
</dbReference>